<dbReference type="Pfam" id="PF14329">
    <property type="entry name" value="DUF4386"/>
    <property type="match status" value="1"/>
</dbReference>
<feature type="transmembrane region" description="Helical" evidence="1">
    <location>
        <begin position="7"/>
        <end position="25"/>
    </location>
</feature>
<protein>
    <recommendedName>
        <fullName evidence="4">DUF4386 domain-containing protein</fullName>
    </recommendedName>
</protein>
<feature type="transmembrane region" description="Helical" evidence="1">
    <location>
        <begin position="171"/>
        <end position="191"/>
    </location>
</feature>
<dbReference type="OrthoDB" id="1160166at2"/>
<evidence type="ECO:0000313" key="2">
    <source>
        <dbReference type="EMBL" id="SMG06426.1"/>
    </source>
</evidence>
<evidence type="ECO:0000256" key="1">
    <source>
        <dbReference type="SAM" id="Phobius"/>
    </source>
</evidence>
<keyword evidence="3" id="KW-1185">Reference proteome</keyword>
<keyword evidence="1" id="KW-0812">Transmembrane</keyword>
<dbReference type="STRING" id="188872.SAMN03080602_00113"/>
<evidence type="ECO:0008006" key="4">
    <source>
        <dbReference type="Google" id="ProtNLM"/>
    </source>
</evidence>
<feature type="transmembrane region" description="Helical" evidence="1">
    <location>
        <begin position="143"/>
        <end position="162"/>
    </location>
</feature>
<dbReference type="RefSeq" id="WP_085495178.1">
    <property type="nucleotide sequence ID" value="NZ_FXAO01000001.1"/>
</dbReference>
<accession>A0A1X7HWR3</accession>
<dbReference type="Proteomes" id="UP000193420">
    <property type="component" value="Unassembled WGS sequence"/>
</dbReference>
<feature type="transmembrane region" description="Helical" evidence="1">
    <location>
        <begin position="57"/>
        <end position="78"/>
    </location>
</feature>
<evidence type="ECO:0000313" key="3">
    <source>
        <dbReference type="Proteomes" id="UP000193420"/>
    </source>
</evidence>
<sequence length="234" mass="26372">MLNTKRISLIAGALYLTVIVCGIFAEKYVRFTLVNLTDGAETVRNIKDNVMLFRMGFVADLIMQLAYFLLPIVLYQIFKKTSRAMAGLMVPSVTVAVAIMCINMLNHYAPLLLMNPIGYNVTYDVEQINSWVVFYLDMHNKGYHIAQLFFGLWLLPLGYLVIKSDGFPKVIGLFLIAGCFGYLLDFMVYFLLPEKSNSLSNYITAPADLGEFSLCLYLLIYGVMGTKLSDKNKS</sequence>
<dbReference type="InterPro" id="IPR025495">
    <property type="entry name" value="DUF4386"/>
</dbReference>
<feature type="transmembrane region" description="Helical" evidence="1">
    <location>
        <begin position="203"/>
        <end position="224"/>
    </location>
</feature>
<dbReference type="AlphaFoldDB" id="A0A1X7HWR3"/>
<reference evidence="3" key="1">
    <citation type="submission" date="2017-04" db="EMBL/GenBank/DDBJ databases">
        <authorList>
            <person name="Varghese N."/>
            <person name="Submissions S."/>
        </authorList>
    </citation>
    <scope>NUCLEOTIDE SEQUENCE [LARGE SCALE GENOMIC DNA]</scope>
    <source>
        <strain evidence="3">DSM 19835</strain>
    </source>
</reference>
<feature type="transmembrane region" description="Helical" evidence="1">
    <location>
        <begin position="85"/>
        <end position="105"/>
    </location>
</feature>
<organism evidence="2 3">
    <name type="scientific">Arenibacter troitsensis</name>
    <dbReference type="NCBI Taxonomy" id="188872"/>
    <lineage>
        <taxon>Bacteria</taxon>
        <taxon>Pseudomonadati</taxon>
        <taxon>Bacteroidota</taxon>
        <taxon>Flavobacteriia</taxon>
        <taxon>Flavobacteriales</taxon>
        <taxon>Flavobacteriaceae</taxon>
        <taxon>Arenibacter</taxon>
    </lineage>
</organism>
<name>A0A1X7HWR3_9FLAO</name>
<keyword evidence="1" id="KW-1133">Transmembrane helix</keyword>
<dbReference type="EMBL" id="FXAO01000001">
    <property type="protein sequence ID" value="SMG06426.1"/>
    <property type="molecule type" value="Genomic_DNA"/>
</dbReference>
<gene>
    <name evidence="2" type="ORF">SAMN03080602_00113</name>
</gene>
<keyword evidence="1" id="KW-0472">Membrane</keyword>
<proteinExistence type="predicted"/>